<protein>
    <submittedName>
        <fullName evidence="3">Glycerol-3-phosphate dehydrogenase</fullName>
    </submittedName>
</protein>
<keyword evidence="1" id="KW-0560">Oxidoreductase</keyword>
<dbReference type="AlphaFoldDB" id="A0A1X9NE70"/>
<dbReference type="STRING" id="716816.BST96_06810"/>
<dbReference type="Pfam" id="PF01266">
    <property type="entry name" value="DAO"/>
    <property type="match status" value="1"/>
</dbReference>
<dbReference type="GO" id="GO:0016491">
    <property type="term" value="F:oxidoreductase activity"/>
    <property type="evidence" value="ECO:0007669"/>
    <property type="project" value="UniProtKB-KW"/>
</dbReference>
<dbReference type="InterPro" id="IPR036188">
    <property type="entry name" value="FAD/NAD-bd_sf"/>
</dbReference>
<dbReference type="EMBL" id="CP019343">
    <property type="protein sequence ID" value="ARN73849.1"/>
    <property type="molecule type" value="Genomic_DNA"/>
</dbReference>
<evidence type="ECO:0000256" key="1">
    <source>
        <dbReference type="ARBA" id="ARBA00023002"/>
    </source>
</evidence>
<dbReference type="OrthoDB" id="211690at2"/>
<sequence length="404" mass="44087">MTTDTATVDIAIIGGGIAGLWLLNRLCNDGYNAILFEQGDLGGAQTIASQGMIHGGIKYALGGALTGASEAIADMPDHWRRCLEGKGDVDLQQAQVLSEHFYMWSTQSITSKVTSFFASKLTRGRVDDVSKAERPAVFQDNAFKGNLYKLVDLVLDVPSVVAALRDNYQGRIFSIDWQHSEFSQKADGSVDTLVASDGENSVTLSANQFVFTAGEGNEQLCSLLSINKPAMQRRPLKQVLVKHHYPHSLYAHCMGGNPSPRLTISSHATEDGKNVWYLGGDLATEGVALDDDALIEKAKDELNDLFPWLDFNGSEWAVLYVDRAEPKQKGLIKPDKAFAETAKSCSNVIISWPTKLTLAPNMTDEVCDILKQQNVSASHGEIPAAFNDFKKPAIGTPCWETLFK</sequence>
<feature type="domain" description="FAD dependent oxidoreductase" evidence="2">
    <location>
        <begin position="9"/>
        <end position="309"/>
    </location>
</feature>
<dbReference type="KEGG" id="osg:BST96_06810"/>
<keyword evidence="4" id="KW-1185">Reference proteome</keyword>
<accession>A0A1X9NE70</accession>
<organism evidence="3 4">
    <name type="scientific">Oceanicoccus sagamiensis</name>
    <dbReference type="NCBI Taxonomy" id="716816"/>
    <lineage>
        <taxon>Bacteria</taxon>
        <taxon>Pseudomonadati</taxon>
        <taxon>Pseudomonadota</taxon>
        <taxon>Gammaproteobacteria</taxon>
        <taxon>Cellvibrionales</taxon>
        <taxon>Spongiibacteraceae</taxon>
        <taxon>Oceanicoccus</taxon>
    </lineage>
</organism>
<name>A0A1X9NE70_9GAMM</name>
<dbReference type="InterPro" id="IPR006076">
    <property type="entry name" value="FAD-dep_OxRdtase"/>
</dbReference>
<evidence type="ECO:0000259" key="2">
    <source>
        <dbReference type="Pfam" id="PF01266"/>
    </source>
</evidence>
<evidence type="ECO:0000313" key="3">
    <source>
        <dbReference type="EMBL" id="ARN73849.1"/>
    </source>
</evidence>
<dbReference type="Proteomes" id="UP000193450">
    <property type="component" value="Chromosome"/>
</dbReference>
<dbReference type="Gene3D" id="3.30.9.10">
    <property type="entry name" value="D-Amino Acid Oxidase, subunit A, domain 2"/>
    <property type="match status" value="1"/>
</dbReference>
<reference evidence="3 4" key="1">
    <citation type="submission" date="2016-11" db="EMBL/GenBank/DDBJ databases">
        <title>Trade-off between light-utilization and light-protection in marine flavobacteria.</title>
        <authorList>
            <person name="Kumagai Y."/>
        </authorList>
    </citation>
    <scope>NUCLEOTIDE SEQUENCE [LARGE SCALE GENOMIC DNA]</scope>
    <source>
        <strain evidence="3 4">NBRC 107125</strain>
    </source>
</reference>
<evidence type="ECO:0000313" key="4">
    <source>
        <dbReference type="Proteomes" id="UP000193450"/>
    </source>
</evidence>
<gene>
    <name evidence="3" type="ORF">BST96_06810</name>
</gene>
<dbReference type="RefSeq" id="WP_085757969.1">
    <property type="nucleotide sequence ID" value="NZ_CP019343.1"/>
</dbReference>
<dbReference type="Gene3D" id="3.50.50.60">
    <property type="entry name" value="FAD/NAD(P)-binding domain"/>
    <property type="match status" value="1"/>
</dbReference>
<dbReference type="SUPFAM" id="SSF51905">
    <property type="entry name" value="FAD/NAD(P)-binding domain"/>
    <property type="match status" value="1"/>
</dbReference>
<proteinExistence type="predicted"/>